<dbReference type="InterPro" id="IPR016152">
    <property type="entry name" value="PTrfase/Anion_transptr"/>
</dbReference>
<evidence type="ECO:0000313" key="2">
    <source>
        <dbReference type="EMBL" id="MBP1042239.1"/>
    </source>
</evidence>
<proteinExistence type="predicted"/>
<dbReference type="Gene3D" id="3.40.930.10">
    <property type="entry name" value="Mannitol-specific EII, Chain A"/>
    <property type="match status" value="1"/>
</dbReference>
<reference evidence="2" key="1">
    <citation type="submission" date="2020-12" db="EMBL/GenBank/DDBJ databases">
        <title>Vagococcus allomyrinae sp. nov. and Enterococcus lavae sp. nov., isolated from the larvae of Allomyrina dichotoma.</title>
        <authorList>
            <person name="Lee S.D."/>
        </authorList>
    </citation>
    <scope>NUCLEOTIDE SEQUENCE</scope>
    <source>
        <strain evidence="2">BWB3-3</strain>
    </source>
</reference>
<organism evidence="2 3">
    <name type="scientific">Vagococcus allomyrinae</name>
    <dbReference type="NCBI Taxonomy" id="2794353"/>
    <lineage>
        <taxon>Bacteria</taxon>
        <taxon>Bacillati</taxon>
        <taxon>Bacillota</taxon>
        <taxon>Bacilli</taxon>
        <taxon>Lactobacillales</taxon>
        <taxon>Enterococcaceae</taxon>
        <taxon>Vagococcus</taxon>
    </lineage>
</organism>
<evidence type="ECO:0000313" key="3">
    <source>
        <dbReference type="Proteomes" id="UP000674938"/>
    </source>
</evidence>
<dbReference type="PROSITE" id="PS51094">
    <property type="entry name" value="PTS_EIIA_TYPE_2"/>
    <property type="match status" value="1"/>
</dbReference>
<dbReference type="InterPro" id="IPR002178">
    <property type="entry name" value="PTS_EIIA_type-2_dom"/>
</dbReference>
<name>A0A940SVU0_9ENTE</name>
<feature type="domain" description="PTS EIIA type-2" evidence="1">
    <location>
        <begin position="3"/>
        <end position="150"/>
    </location>
</feature>
<dbReference type="RefSeq" id="WP_209529236.1">
    <property type="nucleotide sequence ID" value="NZ_JAEEGA010000009.1"/>
</dbReference>
<dbReference type="AlphaFoldDB" id="A0A940SVU0"/>
<dbReference type="Pfam" id="PF00359">
    <property type="entry name" value="PTS_EIIA_2"/>
    <property type="match status" value="1"/>
</dbReference>
<dbReference type="PANTHER" id="PTHR47738:SF3">
    <property type="entry name" value="PHOSPHOTRANSFERASE SYSTEM MANNITOL_FRUCTOSE-SPECIFIC IIA DOMAIN CONTAINING PROTEIN"/>
    <property type="match status" value="1"/>
</dbReference>
<protein>
    <submittedName>
        <fullName evidence="2">PTS sugar transporter subunit IIA</fullName>
    </submittedName>
</protein>
<dbReference type="PANTHER" id="PTHR47738">
    <property type="entry name" value="PTS SYSTEM FRUCTOSE-LIKE EIIA COMPONENT-RELATED"/>
    <property type="match status" value="1"/>
</dbReference>
<dbReference type="InterPro" id="IPR051541">
    <property type="entry name" value="PTS_SugarTrans_NitroReg"/>
</dbReference>
<keyword evidence="3" id="KW-1185">Reference proteome</keyword>
<dbReference type="CDD" id="cd00211">
    <property type="entry name" value="PTS_IIA_fru"/>
    <property type="match status" value="1"/>
</dbReference>
<evidence type="ECO:0000259" key="1">
    <source>
        <dbReference type="PROSITE" id="PS51094"/>
    </source>
</evidence>
<dbReference type="SUPFAM" id="SSF55804">
    <property type="entry name" value="Phoshotransferase/anion transport protein"/>
    <property type="match status" value="1"/>
</dbReference>
<gene>
    <name evidence="2" type="ORF">I6N95_14565</name>
</gene>
<keyword evidence="2" id="KW-0762">Sugar transport</keyword>
<dbReference type="EMBL" id="JAEEGA010000009">
    <property type="protein sequence ID" value="MBP1042239.1"/>
    <property type="molecule type" value="Genomic_DNA"/>
</dbReference>
<dbReference type="Proteomes" id="UP000674938">
    <property type="component" value="Unassembled WGS sequence"/>
</dbReference>
<keyword evidence="2" id="KW-0813">Transport</keyword>
<sequence length="152" mass="17067">MIEFLNQKLVFLNKSYSNSDALFEDIGGEIFAKGFGTGQFVEKLKEREGNFPTGLNLGNYGVAIPHTDPEYITEQFISVATLNEPVSFKSMDNINVEVPVKLVFILGLTKAENQLLVLQKLMQVIQDEALVKGLMKEKNINDLLRTLEKNTI</sequence>
<accession>A0A940SVU0</accession>
<comment type="caution">
    <text evidence="2">The sequence shown here is derived from an EMBL/GenBank/DDBJ whole genome shotgun (WGS) entry which is preliminary data.</text>
</comment>